<keyword evidence="5 7" id="KW-0520">NAD</keyword>
<dbReference type="PRINTS" id="PR00084">
    <property type="entry name" value="MTLDHDRGNASE"/>
</dbReference>
<dbReference type="EMBL" id="JAVKGT010000003">
    <property type="protein sequence ID" value="MDR5710925.1"/>
    <property type="molecule type" value="Genomic_DNA"/>
</dbReference>
<dbReference type="GO" id="GO:0008926">
    <property type="term" value="F:mannitol-1-phosphate 5-dehydrogenase activity"/>
    <property type="evidence" value="ECO:0007669"/>
    <property type="project" value="UniProtKB-EC"/>
</dbReference>
<evidence type="ECO:0000313" key="11">
    <source>
        <dbReference type="Proteomes" id="UP001260872"/>
    </source>
</evidence>
<dbReference type="RefSeq" id="WP_310536309.1">
    <property type="nucleotide sequence ID" value="NZ_BAAAOC010000018.1"/>
</dbReference>
<evidence type="ECO:0000256" key="7">
    <source>
        <dbReference type="HAMAP-Rule" id="MF_00196"/>
    </source>
</evidence>
<dbReference type="InterPro" id="IPR013328">
    <property type="entry name" value="6PGD_dom2"/>
</dbReference>
<dbReference type="Pfam" id="PF08125">
    <property type="entry name" value="Mannitol_dh_C"/>
    <property type="match status" value="1"/>
</dbReference>
<feature type="domain" description="Mannitol dehydrogenase C-terminal" evidence="9">
    <location>
        <begin position="202"/>
        <end position="342"/>
    </location>
</feature>
<evidence type="ECO:0000259" key="9">
    <source>
        <dbReference type="Pfam" id="PF08125"/>
    </source>
</evidence>
<dbReference type="PANTHER" id="PTHR30524">
    <property type="entry name" value="MANNITOL-1-PHOSPHATE 5-DEHYDROGENASE"/>
    <property type="match status" value="1"/>
</dbReference>
<keyword evidence="4 7" id="KW-0560">Oxidoreductase</keyword>
<evidence type="ECO:0000313" key="10">
    <source>
        <dbReference type="EMBL" id="MDR5710925.1"/>
    </source>
</evidence>
<keyword evidence="11" id="KW-1185">Reference proteome</keyword>
<dbReference type="SUPFAM" id="SSF48179">
    <property type="entry name" value="6-phosphogluconate dehydrogenase C-terminal domain-like"/>
    <property type="match status" value="1"/>
</dbReference>
<dbReference type="Pfam" id="PF01232">
    <property type="entry name" value="Mannitol_dh"/>
    <property type="match status" value="1"/>
</dbReference>
<dbReference type="Gene3D" id="1.10.1040.10">
    <property type="entry name" value="N-(1-d-carboxylethyl)-l-norvaline Dehydrogenase, domain 2"/>
    <property type="match status" value="1"/>
</dbReference>
<dbReference type="InterPro" id="IPR036291">
    <property type="entry name" value="NAD(P)-bd_dom_sf"/>
</dbReference>
<organism evidence="10 11">
    <name type="scientific">Nesterenkonia flava</name>
    <dbReference type="NCBI Taxonomy" id="469799"/>
    <lineage>
        <taxon>Bacteria</taxon>
        <taxon>Bacillati</taxon>
        <taxon>Actinomycetota</taxon>
        <taxon>Actinomycetes</taxon>
        <taxon>Micrococcales</taxon>
        <taxon>Micrococcaceae</taxon>
        <taxon>Nesterenkonia</taxon>
    </lineage>
</organism>
<evidence type="ECO:0000256" key="5">
    <source>
        <dbReference type="ARBA" id="ARBA00023027"/>
    </source>
</evidence>
<comment type="catalytic activity">
    <reaction evidence="6 7">
        <text>D-mannitol 1-phosphate + NAD(+) = beta-D-fructose 6-phosphate + NADH + H(+)</text>
        <dbReference type="Rhea" id="RHEA:19661"/>
        <dbReference type="ChEBI" id="CHEBI:15378"/>
        <dbReference type="ChEBI" id="CHEBI:57540"/>
        <dbReference type="ChEBI" id="CHEBI:57634"/>
        <dbReference type="ChEBI" id="CHEBI:57945"/>
        <dbReference type="ChEBI" id="CHEBI:61381"/>
        <dbReference type="EC" id="1.1.1.17"/>
    </reaction>
</comment>
<evidence type="ECO:0000256" key="1">
    <source>
        <dbReference type="ARBA" id="ARBA00006541"/>
    </source>
</evidence>
<dbReference type="InterPro" id="IPR000669">
    <property type="entry name" value="Mannitol_DH"/>
</dbReference>
<dbReference type="PANTHER" id="PTHR30524:SF0">
    <property type="entry name" value="ALTRONATE OXIDOREDUCTASE-RELATED"/>
    <property type="match status" value="1"/>
</dbReference>
<dbReference type="Proteomes" id="UP001260872">
    <property type="component" value="Unassembled WGS sequence"/>
</dbReference>
<protein>
    <recommendedName>
        <fullName evidence="3 7">Mannitol-1-phosphate 5-dehydrogenase</fullName>
        <ecNumber evidence="2 7">1.1.1.17</ecNumber>
    </recommendedName>
</protein>
<dbReference type="EC" id="1.1.1.17" evidence="2 7"/>
<reference evidence="11" key="1">
    <citation type="submission" date="2023-07" db="EMBL/GenBank/DDBJ databases">
        <title>Description of three actinobacteria isolated from air of manufacturing shop in a pharmaceutical factory.</title>
        <authorList>
            <person name="Zhang D.-F."/>
        </authorList>
    </citation>
    <scope>NUCLEOTIDE SEQUENCE [LARGE SCALE GENOMIC DNA]</scope>
    <source>
        <strain evidence="11">CCTCC AB 207010</strain>
    </source>
</reference>
<dbReference type="NCBIfam" id="NF002652">
    <property type="entry name" value="PRK02318.2-5"/>
    <property type="match status" value="1"/>
</dbReference>
<accession>A0ABU1FQL3</accession>
<dbReference type="InterPro" id="IPR013118">
    <property type="entry name" value="Mannitol_DH_C"/>
</dbReference>
<evidence type="ECO:0000256" key="2">
    <source>
        <dbReference type="ARBA" id="ARBA00012939"/>
    </source>
</evidence>
<dbReference type="InterPro" id="IPR023028">
    <property type="entry name" value="Mannitol_1_phos_5_DH"/>
</dbReference>
<feature type="domain" description="Mannitol dehydrogenase N-terminal" evidence="8">
    <location>
        <begin position="1"/>
        <end position="191"/>
    </location>
</feature>
<evidence type="ECO:0000256" key="4">
    <source>
        <dbReference type="ARBA" id="ARBA00023002"/>
    </source>
</evidence>
<comment type="caution">
    <text evidence="10">The sequence shown here is derived from an EMBL/GenBank/DDBJ whole genome shotgun (WGS) entry which is preliminary data.</text>
</comment>
<dbReference type="InterPro" id="IPR008927">
    <property type="entry name" value="6-PGluconate_DH-like_C_sf"/>
</dbReference>
<evidence type="ECO:0000256" key="3">
    <source>
        <dbReference type="ARBA" id="ARBA00016219"/>
    </source>
</evidence>
<comment type="similarity">
    <text evidence="1 7">Belongs to the mannitol dehydrogenase family.</text>
</comment>
<sequence length="380" mass="40433">MKAVHFGAGNIGRGFVGLLLHEGGYEVVFSDVAAPLVQALQEAESYTVHEVGEGGQDRTVTNFRAVNSAEDPQSVAAEVASAEVVTTAVGPTILKFIAPHILAGLRERSPEAVPLQVMACENAIGATDTLRVHLRELAGDEWDELAPRAVFANTAVDRIVPGQPAEGGINVTVEPFFEWAIEQGAFGGNLPLIPGAHFVDELGPYIERKLFTVNTGHATAAYLGVQAGIEKIADALADEQVAAGVVRALEETSGLLVAKHGFSVEEMATYRSTILDRFRNPALPDTVDRVGRQPLRKLSRHERLIGPAAEAAERGLPVDGLLDAVSAALAFDLESDEQAVEMKGLLAEVNAEAFTEKVTGLTSAHPLFARVAERVEAARR</sequence>
<dbReference type="InterPro" id="IPR013131">
    <property type="entry name" value="Mannitol_DH_N"/>
</dbReference>
<dbReference type="HAMAP" id="MF_00196">
    <property type="entry name" value="Mannitol_dehydrog"/>
    <property type="match status" value="1"/>
</dbReference>
<feature type="binding site" evidence="7">
    <location>
        <begin position="3"/>
        <end position="14"/>
    </location>
    <ligand>
        <name>NAD(+)</name>
        <dbReference type="ChEBI" id="CHEBI:57540"/>
    </ligand>
</feature>
<evidence type="ECO:0000256" key="6">
    <source>
        <dbReference type="ARBA" id="ARBA00048615"/>
    </source>
</evidence>
<evidence type="ECO:0000259" key="8">
    <source>
        <dbReference type="Pfam" id="PF01232"/>
    </source>
</evidence>
<dbReference type="SUPFAM" id="SSF51735">
    <property type="entry name" value="NAD(P)-binding Rossmann-fold domains"/>
    <property type="match status" value="1"/>
</dbReference>
<dbReference type="Gene3D" id="3.40.50.720">
    <property type="entry name" value="NAD(P)-binding Rossmann-like Domain"/>
    <property type="match status" value="1"/>
</dbReference>
<proteinExistence type="inferred from homology"/>
<gene>
    <name evidence="7" type="primary">mtlD</name>
    <name evidence="10" type="ORF">RH857_02050</name>
</gene>
<name>A0ABU1FQL3_9MICC</name>